<protein>
    <recommendedName>
        <fullName evidence="5">pectinesterase</fullName>
        <ecNumber evidence="5">3.1.1.11</ecNumber>
    </recommendedName>
</protein>
<dbReference type="GO" id="GO:0030599">
    <property type="term" value="F:pectinesterase activity"/>
    <property type="evidence" value="ECO:0007669"/>
    <property type="project" value="UniProtKB-EC"/>
</dbReference>
<dbReference type="PANTHER" id="PTHR31707">
    <property type="entry name" value="PECTINESTERASE"/>
    <property type="match status" value="1"/>
</dbReference>
<dbReference type="CDD" id="cd15798">
    <property type="entry name" value="PMEI-like_3"/>
    <property type="match status" value="1"/>
</dbReference>
<evidence type="ECO:0000256" key="1">
    <source>
        <dbReference type="ARBA" id="ARBA00004191"/>
    </source>
</evidence>
<dbReference type="InterPro" id="IPR035513">
    <property type="entry name" value="Invertase/methylesterase_inhib"/>
</dbReference>
<evidence type="ECO:0000256" key="10">
    <source>
        <dbReference type="ARBA" id="ARBA00023157"/>
    </source>
</evidence>
<dbReference type="GO" id="GO:0042545">
    <property type="term" value="P:cell wall modification"/>
    <property type="evidence" value="ECO:0007669"/>
    <property type="project" value="InterPro"/>
</dbReference>
<gene>
    <name evidence="17" type="ORF">Ccrd_013141</name>
</gene>
<evidence type="ECO:0000256" key="14">
    <source>
        <dbReference type="ARBA" id="ARBA00057335"/>
    </source>
</evidence>
<dbReference type="FunFam" id="2.160.20.10:FF:000029">
    <property type="entry name" value="Pectinesterase 4"/>
    <property type="match status" value="1"/>
</dbReference>
<organism evidence="17 18">
    <name type="scientific">Cynara cardunculus var. scolymus</name>
    <name type="common">Globe artichoke</name>
    <name type="synonym">Cynara scolymus</name>
    <dbReference type="NCBI Taxonomy" id="59895"/>
    <lineage>
        <taxon>Eukaryota</taxon>
        <taxon>Viridiplantae</taxon>
        <taxon>Streptophyta</taxon>
        <taxon>Embryophyta</taxon>
        <taxon>Tracheophyta</taxon>
        <taxon>Spermatophyta</taxon>
        <taxon>Magnoliopsida</taxon>
        <taxon>eudicotyledons</taxon>
        <taxon>Gunneridae</taxon>
        <taxon>Pentapetalae</taxon>
        <taxon>asterids</taxon>
        <taxon>campanulids</taxon>
        <taxon>Asterales</taxon>
        <taxon>Asteraceae</taxon>
        <taxon>Carduoideae</taxon>
        <taxon>Cardueae</taxon>
        <taxon>Carduinae</taxon>
        <taxon>Cynara</taxon>
    </lineage>
</organism>
<dbReference type="SUPFAM" id="SSF101148">
    <property type="entry name" value="Plant invertase/pectin methylesterase inhibitor"/>
    <property type="match status" value="1"/>
</dbReference>
<evidence type="ECO:0000259" key="16">
    <source>
        <dbReference type="SMART" id="SM00856"/>
    </source>
</evidence>
<dbReference type="GO" id="GO:0004857">
    <property type="term" value="F:enzyme inhibitor activity"/>
    <property type="evidence" value="ECO:0007669"/>
    <property type="project" value="InterPro"/>
</dbReference>
<dbReference type="InterPro" id="IPR000070">
    <property type="entry name" value="Pectinesterase_cat"/>
</dbReference>
<dbReference type="SUPFAM" id="SSF51126">
    <property type="entry name" value="Pectin lyase-like"/>
    <property type="match status" value="1"/>
</dbReference>
<evidence type="ECO:0000256" key="11">
    <source>
        <dbReference type="ARBA" id="ARBA00023180"/>
    </source>
</evidence>
<dbReference type="Gene3D" id="2.160.20.10">
    <property type="entry name" value="Single-stranded right-handed beta-helix, Pectin lyase-like"/>
    <property type="match status" value="1"/>
</dbReference>
<name>A0A103YG83_CYNCS</name>
<comment type="function">
    <text evidence="14">Acts in the modification of cell walls via demethylesterification of cell wall pectin.</text>
</comment>
<keyword evidence="10" id="KW-1015">Disulfide bond</keyword>
<evidence type="ECO:0000256" key="15">
    <source>
        <dbReference type="SAM" id="Phobius"/>
    </source>
</evidence>
<keyword evidence="7" id="KW-0964">Secreted</keyword>
<proteinExistence type="inferred from homology"/>
<evidence type="ECO:0000256" key="12">
    <source>
        <dbReference type="ARBA" id="ARBA00023316"/>
    </source>
</evidence>
<keyword evidence="6" id="KW-0134">Cell wall</keyword>
<sequence>MHRRRPIHHPISTTRLVLISMAIISILFISLLLFISPAASRHRRIHPPSRKDDPSSSDLIRQACKATRYPQLCQSSLTNSPKPNPMEIIQSALSVSSHNLRAAQSMAQSILKAAAGNPNQTNAANNCIQHLRNSEYRLKSTADALPRGMMKDGRAWTGAGLAYQYDCWSALKYVNTSSMINETMSFLNTLIDHTSNALSLMMAYDLYGDQISSWVPPKTERDGFWEAGGSGGGGGGPQLGVPTGLKADVTVCKGGGCDHATVQEAVNAAPDWGYGRRFVIWVKAGVYEETVRVGLEKQNVVVLGDGMGKTVITGSLNVGPPGISTYNTATFGVVGDGFMASGLTFENTAGPDAHQAVAFVSDSDQSIIENCEFLGNQDTLYAHTLRQFYKSCRIEGNVDFIFGNSASIFQDCTILVRPRQLKPEKGENNAVTAHGRIDPAQPTGFVFQNCLVNGTEEYMRLYYSNPKVHKNYLGRPWKEFSRTVFIDCQMEALVTAQGWMPWAGDFALTTLYYGEFGNSGKGSDLSGRVAWSSRIPTEHVNVYSVGNFIQGDQWKVSSS</sequence>
<keyword evidence="15" id="KW-0812">Transmembrane</keyword>
<comment type="similarity">
    <text evidence="3">In the N-terminal section; belongs to the PMEI family.</text>
</comment>
<feature type="domain" description="Pectinesterase inhibitor" evidence="16">
    <location>
        <begin position="55"/>
        <end position="200"/>
    </location>
</feature>
<keyword evidence="15" id="KW-1133">Transmembrane helix</keyword>
<comment type="similarity">
    <text evidence="4">In the C-terminal section; belongs to the pectinesterase family.</text>
</comment>
<evidence type="ECO:0000256" key="13">
    <source>
        <dbReference type="ARBA" id="ARBA00047928"/>
    </source>
</evidence>
<dbReference type="SMART" id="SM00856">
    <property type="entry name" value="PMEI"/>
    <property type="match status" value="1"/>
</dbReference>
<keyword evidence="12" id="KW-0961">Cell wall biogenesis/degradation</keyword>
<dbReference type="Pfam" id="PF01095">
    <property type="entry name" value="Pectinesterase"/>
    <property type="match status" value="1"/>
</dbReference>
<dbReference type="UniPathway" id="UPA00545">
    <property type="reaction ID" value="UER00823"/>
</dbReference>
<dbReference type="EMBL" id="LEKV01001114">
    <property type="protein sequence ID" value="KVI08485.1"/>
    <property type="molecule type" value="Genomic_DNA"/>
</dbReference>
<dbReference type="InterPro" id="IPR011050">
    <property type="entry name" value="Pectin_lyase_fold/virulence"/>
</dbReference>
<dbReference type="Gene3D" id="1.20.140.40">
    <property type="entry name" value="Invertase/pectin methylesterase inhibitor family protein"/>
    <property type="match status" value="1"/>
</dbReference>
<comment type="catalytic activity">
    <reaction evidence="13">
        <text>[(1-&gt;4)-alpha-D-galacturonosyl methyl ester](n) + n H2O = [(1-&gt;4)-alpha-D-galacturonosyl](n) + n methanol + n H(+)</text>
        <dbReference type="Rhea" id="RHEA:22380"/>
        <dbReference type="Rhea" id="RHEA-COMP:14570"/>
        <dbReference type="Rhea" id="RHEA-COMP:14573"/>
        <dbReference type="ChEBI" id="CHEBI:15377"/>
        <dbReference type="ChEBI" id="CHEBI:15378"/>
        <dbReference type="ChEBI" id="CHEBI:17790"/>
        <dbReference type="ChEBI" id="CHEBI:140522"/>
        <dbReference type="ChEBI" id="CHEBI:140523"/>
        <dbReference type="EC" id="3.1.1.11"/>
    </reaction>
</comment>
<evidence type="ECO:0000313" key="18">
    <source>
        <dbReference type="Proteomes" id="UP000243975"/>
    </source>
</evidence>
<evidence type="ECO:0000256" key="7">
    <source>
        <dbReference type="ARBA" id="ARBA00022525"/>
    </source>
</evidence>
<comment type="caution">
    <text evidence="17">The sequence shown here is derived from an EMBL/GenBank/DDBJ whole genome shotgun (WGS) entry which is preliminary data.</text>
</comment>
<evidence type="ECO:0000256" key="6">
    <source>
        <dbReference type="ARBA" id="ARBA00022512"/>
    </source>
</evidence>
<dbReference type="EC" id="3.1.1.11" evidence="5"/>
<dbReference type="FunFam" id="1.20.140.40:FF:000021">
    <property type="entry name" value="Probable pectinesterase/pectinesterase inhibitor 51"/>
    <property type="match status" value="1"/>
</dbReference>
<dbReference type="Gramene" id="KVI08485">
    <property type="protein sequence ID" value="KVI08485"/>
    <property type="gene ID" value="Ccrd_013141"/>
</dbReference>
<dbReference type="OMA" id="FIHCTLE"/>
<comment type="subcellular location">
    <subcellularLocation>
        <location evidence="1">Secreted</location>
        <location evidence="1">Cell wall</location>
    </subcellularLocation>
</comment>
<dbReference type="InterPro" id="IPR006501">
    <property type="entry name" value="Pectinesterase_inhib_dom"/>
</dbReference>
<comment type="pathway">
    <text evidence="2">Glycan metabolism; pectin degradation; 2-dehydro-3-deoxy-D-gluconate from pectin: step 1/5.</text>
</comment>
<keyword evidence="9" id="KW-0063">Aspartyl esterase</keyword>
<dbReference type="InterPro" id="IPR012334">
    <property type="entry name" value="Pectin_lyas_fold"/>
</dbReference>
<reference evidence="17 18" key="1">
    <citation type="journal article" date="2016" name="Sci. Rep.">
        <title>The genome sequence of the outbreeding globe artichoke constructed de novo incorporating a phase-aware low-pass sequencing strategy of F1 progeny.</title>
        <authorList>
            <person name="Scaglione D."/>
            <person name="Reyes-Chin-Wo S."/>
            <person name="Acquadro A."/>
            <person name="Froenicke L."/>
            <person name="Portis E."/>
            <person name="Beitel C."/>
            <person name="Tirone M."/>
            <person name="Mauro R."/>
            <person name="Lo Monaco A."/>
            <person name="Mauromicale G."/>
            <person name="Faccioli P."/>
            <person name="Cattivelli L."/>
            <person name="Rieseberg L."/>
            <person name="Michelmore R."/>
            <person name="Lanteri S."/>
        </authorList>
    </citation>
    <scope>NUCLEOTIDE SEQUENCE [LARGE SCALE GENOMIC DNA]</scope>
    <source>
        <strain evidence="17">2C</strain>
    </source>
</reference>
<keyword evidence="8" id="KW-0378">Hydrolase</keyword>
<keyword evidence="18" id="KW-1185">Reference proteome</keyword>
<evidence type="ECO:0000256" key="5">
    <source>
        <dbReference type="ARBA" id="ARBA00013229"/>
    </source>
</evidence>
<dbReference type="Proteomes" id="UP000243975">
    <property type="component" value="Unassembled WGS sequence"/>
</dbReference>
<dbReference type="AlphaFoldDB" id="A0A103YG83"/>
<dbReference type="GO" id="GO:0045490">
    <property type="term" value="P:pectin catabolic process"/>
    <property type="evidence" value="ECO:0007669"/>
    <property type="project" value="UniProtKB-UniPathway"/>
</dbReference>
<evidence type="ECO:0000313" key="17">
    <source>
        <dbReference type="EMBL" id="KVI08485.1"/>
    </source>
</evidence>
<accession>A0A103YG83</accession>
<evidence type="ECO:0000256" key="8">
    <source>
        <dbReference type="ARBA" id="ARBA00022801"/>
    </source>
</evidence>
<feature type="transmembrane region" description="Helical" evidence="15">
    <location>
        <begin position="12"/>
        <end position="35"/>
    </location>
</feature>
<dbReference type="Pfam" id="PF04043">
    <property type="entry name" value="PMEI"/>
    <property type="match status" value="1"/>
</dbReference>
<dbReference type="NCBIfam" id="TIGR01614">
    <property type="entry name" value="PME_inhib"/>
    <property type="match status" value="1"/>
</dbReference>
<keyword evidence="15" id="KW-0472">Membrane</keyword>
<dbReference type="STRING" id="59895.A0A103YG83"/>
<evidence type="ECO:0000256" key="2">
    <source>
        <dbReference type="ARBA" id="ARBA00005184"/>
    </source>
</evidence>
<evidence type="ECO:0000256" key="3">
    <source>
        <dbReference type="ARBA" id="ARBA00006027"/>
    </source>
</evidence>
<evidence type="ECO:0000256" key="9">
    <source>
        <dbReference type="ARBA" id="ARBA00023085"/>
    </source>
</evidence>
<evidence type="ECO:0000256" key="4">
    <source>
        <dbReference type="ARBA" id="ARBA00007786"/>
    </source>
</evidence>
<keyword evidence="11" id="KW-0325">Glycoprotein</keyword>